<comment type="similarity">
    <text evidence="5">Belongs to the ThrE exporter (TC 2.A.79) family.</text>
</comment>
<dbReference type="InterPro" id="IPR010619">
    <property type="entry name" value="ThrE-like_N"/>
</dbReference>
<keyword evidence="10" id="KW-1185">Reference proteome</keyword>
<sequence>MAFTPEEFRKRTRFVIKLGRALHDCGASSERIELHLTNVTRMLGLHGSFLISPTTFTCAFWEDDELDQFVHIERTDAAGYKLGKLWEIDRMVEAIEDDQMDFATGTENLRKLSSAPPNFSPAMNALAMAVTGAGFAALLSSNPLDGIASSIVALLLFAGVYCCSRTARWKPVTPILAALVAGLSAGAIASLGVPINPPFVILSSIIIFVPGIAFTVALTEISTGHLISGSSRLVGGAMTLLKLFFGALSGVALSSFLFTNPPILALSMPDLPEWRIWVAVVVLSFGLGIAFDIPWKKMPWGLLAAIIAFVSSRVTQSFSTIPAGVFIGALSVGLFSNLFARITKGPGSILTIYGIILLVPGSKIYLLLNHWLSGESLFPYENGGKALMALVSLIAGLLFSNALLPPRKSL</sequence>
<evidence type="ECO:0000256" key="4">
    <source>
        <dbReference type="ARBA" id="ARBA00023136"/>
    </source>
</evidence>
<dbReference type="Pfam" id="PF06738">
    <property type="entry name" value="ThrE"/>
    <property type="match status" value="1"/>
</dbReference>
<dbReference type="Pfam" id="PF12821">
    <property type="entry name" value="ThrE_2"/>
    <property type="match status" value="1"/>
</dbReference>
<feature type="transmembrane region" description="Helical" evidence="6">
    <location>
        <begin position="199"/>
        <end position="221"/>
    </location>
</feature>
<feature type="domain" description="Threonine/Serine exporter ThrE" evidence="8">
    <location>
        <begin position="278"/>
        <end position="401"/>
    </location>
</feature>
<dbReference type="InterPro" id="IPR051361">
    <property type="entry name" value="ThrE/Ser_Exporter"/>
</dbReference>
<organism evidence="9 10">
    <name type="scientific">Haloferula chungangensis</name>
    <dbReference type="NCBI Taxonomy" id="1048331"/>
    <lineage>
        <taxon>Bacteria</taxon>
        <taxon>Pseudomonadati</taxon>
        <taxon>Verrucomicrobiota</taxon>
        <taxon>Verrucomicrobiia</taxon>
        <taxon>Verrucomicrobiales</taxon>
        <taxon>Verrucomicrobiaceae</taxon>
        <taxon>Haloferula</taxon>
    </lineage>
</organism>
<evidence type="ECO:0000256" key="6">
    <source>
        <dbReference type="SAM" id="Phobius"/>
    </source>
</evidence>
<evidence type="ECO:0000313" key="9">
    <source>
        <dbReference type="EMBL" id="MFC7335627.1"/>
    </source>
</evidence>
<evidence type="ECO:0000256" key="3">
    <source>
        <dbReference type="ARBA" id="ARBA00022989"/>
    </source>
</evidence>
<dbReference type="EMBL" id="JBHTBS010000001">
    <property type="protein sequence ID" value="MFC7335627.1"/>
    <property type="molecule type" value="Genomic_DNA"/>
</dbReference>
<gene>
    <name evidence="9" type="ORF">ACFQY0_00440</name>
</gene>
<feature type="transmembrane region" description="Helical" evidence="6">
    <location>
        <begin position="175"/>
        <end position="193"/>
    </location>
</feature>
<keyword evidence="2 6" id="KW-0812">Transmembrane</keyword>
<comment type="caution">
    <text evidence="9">The sequence shown here is derived from an EMBL/GenBank/DDBJ whole genome shotgun (WGS) entry which is preliminary data.</text>
</comment>
<feature type="domain" description="Threonine/serine exporter-like N-terminal" evidence="7">
    <location>
        <begin position="13"/>
        <end position="253"/>
    </location>
</feature>
<keyword evidence="3 6" id="KW-1133">Transmembrane helix</keyword>
<evidence type="ECO:0000259" key="8">
    <source>
        <dbReference type="Pfam" id="PF12821"/>
    </source>
</evidence>
<feature type="transmembrane region" description="Helical" evidence="6">
    <location>
        <begin position="386"/>
        <end position="404"/>
    </location>
</feature>
<comment type="subcellular location">
    <subcellularLocation>
        <location evidence="1">Membrane</location>
        <topology evidence="1">Multi-pass membrane protein</topology>
    </subcellularLocation>
</comment>
<reference evidence="10" key="1">
    <citation type="journal article" date="2019" name="Int. J. Syst. Evol. Microbiol.">
        <title>The Global Catalogue of Microorganisms (GCM) 10K type strain sequencing project: providing services to taxonomists for standard genome sequencing and annotation.</title>
        <authorList>
            <consortium name="The Broad Institute Genomics Platform"/>
            <consortium name="The Broad Institute Genome Sequencing Center for Infectious Disease"/>
            <person name="Wu L."/>
            <person name="Ma J."/>
        </authorList>
    </citation>
    <scope>NUCLEOTIDE SEQUENCE [LARGE SCALE GENOMIC DNA]</scope>
    <source>
        <strain evidence="10">CGMCC 4.1467</strain>
    </source>
</reference>
<dbReference type="RefSeq" id="WP_379707927.1">
    <property type="nucleotide sequence ID" value="NZ_JBHTBS010000001.1"/>
</dbReference>
<evidence type="ECO:0000313" key="10">
    <source>
        <dbReference type="Proteomes" id="UP001596472"/>
    </source>
</evidence>
<feature type="transmembrane region" description="Helical" evidence="6">
    <location>
        <begin position="347"/>
        <end position="366"/>
    </location>
</feature>
<dbReference type="Proteomes" id="UP001596472">
    <property type="component" value="Unassembled WGS sequence"/>
</dbReference>
<evidence type="ECO:0000256" key="1">
    <source>
        <dbReference type="ARBA" id="ARBA00004141"/>
    </source>
</evidence>
<feature type="transmembrane region" description="Helical" evidence="6">
    <location>
        <begin position="298"/>
        <end position="315"/>
    </location>
</feature>
<accession>A0ABW2L2C3</accession>
<feature type="transmembrane region" description="Helical" evidence="6">
    <location>
        <begin position="274"/>
        <end position="291"/>
    </location>
</feature>
<feature type="transmembrane region" description="Helical" evidence="6">
    <location>
        <begin position="321"/>
        <end position="340"/>
    </location>
</feature>
<dbReference type="PANTHER" id="PTHR31082">
    <property type="entry name" value="PHEROMONE-REGULATED MEMBRANE PROTEIN 10"/>
    <property type="match status" value="1"/>
</dbReference>
<feature type="transmembrane region" description="Helical" evidence="6">
    <location>
        <begin position="233"/>
        <end position="254"/>
    </location>
</feature>
<feature type="transmembrane region" description="Helical" evidence="6">
    <location>
        <begin position="146"/>
        <end position="163"/>
    </location>
</feature>
<name>A0ABW2L2C3_9BACT</name>
<proteinExistence type="inferred from homology"/>
<feature type="transmembrane region" description="Helical" evidence="6">
    <location>
        <begin position="119"/>
        <end position="140"/>
    </location>
</feature>
<evidence type="ECO:0000256" key="5">
    <source>
        <dbReference type="ARBA" id="ARBA00034125"/>
    </source>
</evidence>
<evidence type="ECO:0000259" key="7">
    <source>
        <dbReference type="Pfam" id="PF06738"/>
    </source>
</evidence>
<dbReference type="PANTHER" id="PTHR31082:SF4">
    <property type="entry name" value="PHEROMONE-REGULATED MEMBRANE PROTEIN 10"/>
    <property type="match status" value="1"/>
</dbReference>
<keyword evidence="4 6" id="KW-0472">Membrane</keyword>
<dbReference type="InterPro" id="IPR024528">
    <property type="entry name" value="ThrE_2"/>
</dbReference>
<evidence type="ECO:0000256" key="2">
    <source>
        <dbReference type="ARBA" id="ARBA00022692"/>
    </source>
</evidence>
<protein>
    <submittedName>
        <fullName evidence="9">Threonine/serine exporter ThrE family protein</fullName>
    </submittedName>
</protein>